<reference evidence="2 5" key="3">
    <citation type="submission" date="2016-04" db="EMBL/GenBank/DDBJ databases">
        <title>Complete genome sequence of Thermococcus chitonophagus type strain GC74.</title>
        <authorList>
            <person name="Oger P.M."/>
        </authorList>
    </citation>
    <scope>NUCLEOTIDE SEQUENCE [LARGE SCALE GENOMIC DNA]</scope>
    <source>
        <strain evidence="2 5">GC74</strain>
    </source>
</reference>
<evidence type="ECO:0000313" key="5">
    <source>
        <dbReference type="Proteomes" id="UP000250189"/>
    </source>
</evidence>
<protein>
    <recommendedName>
        <fullName evidence="1">Transglutaminase-like domain-containing protein</fullName>
    </recommendedName>
</protein>
<dbReference type="Gene3D" id="2.60.40.10">
    <property type="entry name" value="Immunoglobulins"/>
    <property type="match status" value="1"/>
</dbReference>
<dbReference type="InterPro" id="IPR008965">
    <property type="entry name" value="CBM2/CBM3_carb-bd_dom_sf"/>
</dbReference>
<reference evidence="4" key="2">
    <citation type="submission" date="2016-01" db="EMBL/GenBank/DDBJ databases">
        <authorList>
            <person name="Vorgias C.E."/>
        </authorList>
    </citation>
    <scope>NUCLEOTIDE SEQUENCE [LARGE SCALE GENOMIC DNA]</scope>
</reference>
<dbReference type="RefSeq" id="WP_068577836.1">
    <property type="nucleotide sequence ID" value="NZ_CP015193.1"/>
</dbReference>
<name>A0A160VU21_9EURY</name>
<dbReference type="InterPro" id="IPR002931">
    <property type="entry name" value="Transglutaminase-like"/>
</dbReference>
<evidence type="ECO:0000313" key="4">
    <source>
        <dbReference type="Proteomes" id="UP000093069"/>
    </source>
</evidence>
<reference evidence="3" key="1">
    <citation type="submission" date="2016-01" db="EMBL/GenBank/DDBJ databases">
        <authorList>
            <person name="Oliw E.H."/>
        </authorList>
    </citation>
    <scope>NUCLEOTIDE SEQUENCE</scope>
    <source>
        <strain evidence="3">1</strain>
    </source>
</reference>
<dbReference type="SUPFAM" id="SSF54001">
    <property type="entry name" value="Cysteine proteinases"/>
    <property type="match status" value="1"/>
</dbReference>
<dbReference type="KEGG" id="tch:CHITON_1287"/>
<dbReference type="Proteomes" id="UP000093069">
    <property type="component" value="Chromosome I"/>
</dbReference>
<dbReference type="SUPFAM" id="SSF49384">
    <property type="entry name" value="Carbohydrate-binding domain"/>
    <property type="match status" value="1"/>
</dbReference>
<organism evidence="3 4">
    <name type="scientific">Thermococcus chitonophagus</name>
    <dbReference type="NCBI Taxonomy" id="54262"/>
    <lineage>
        <taxon>Archaea</taxon>
        <taxon>Methanobacteriati</taxon>
        <taxon>Methanobacteriota</taxon>
        <taxon>Thermococci</taxon>
        <taxon>Thermococcales</taxon>
        <taxon>Thermococcaceae</taxon>
        <taxon>Thermococcus</taxon>
    </lineage>
</organism>
<gene>
    <name evidence="2" type="ORF">A3L04_10260</name>
    <name evidence="3" type="ORF">CHITON_1287</name>
</gene>
<dbReference type="InterPro" id="IPR013783">
    <property type="entry name" value="Ig-like_fold"/>
</dbReference>
<evidence type="ECO:0000313" key="2">
    <source>
        <dbReference type="EMBL" id="ASJ17426.1"/>
    </source>
</evidence>
<evidence type="ECO:0000313" key="3">
    <source>
        <dbReference type="EMBL" id="CUX78066.1"/>
    </source>
</evidence>
<dbReference type="AlphaFoldDB" id="A0A160VU21"/>
<proteinExistence type="predicted"/>
<dbReference type="PROSITE" id="PS51257">
    <property type="entry name" value="PROKAR_LIPOPROTEIN"/>
    <property type="match status" value="1"/>
</dbReference>
<dbReference type="EMBL" id="LN999010">
    <property type="protein sequence ID" value="CUX78066.1"/>
    <property type="molecule type" value="Genomic_DNA"/>
</dbReference>
<dbReference type="OrthoDB" id="85899at2157"/>
<dbReference type="Gene3D" id="3.10.620.30">
    <property type="match status" value="1"/>
</dbReference>
<dbReference type="Pfam" id="PF01841">
    <property type="entry name" value="Transglut_core"/>
    <property type="match status" value="1"/>
</dbReference>
<dbReference type="Proteomes" id="UP000250189">
    <property type="component" value="Chromosome"/>
</dbReference>
<dbReference type="STRING" id="54262.CHITON_1287"/>
<dbReference type="GO" id="GO:0030246">
    <property type="term" value="F:carbohydrate binding"/>
    <property type="evidence" value="ECO:0007669"/>
    <property type="project" value="InterPro"/>
</dbReference>
<dbReference type="EMBL" id="CP015193">
    <property type="protein sequence ID" value="ASJ17426.1"/>
    <property type="molecule type" value="Genomic_DNA"/>
</dbReference>
<accession>A0A160VU21</accession>
<keyword evidence="5" id="KW-1185">Reference proteome</keyword>
<dbReference type="GeneID" id="33322966"/>
<sequence length="530" mass="60419">MKYLKLIVVILISLSFGCLIKPPAEVKFELDTNVIEPGGIFHIIVTINNTGKVGIVGADLQIEGDDFVIVQSPKFPSPLKVGESTTLIWTLRGPMIPGTYTLRAYLDIIDELHRTWKGNIYEVTIKVVKGGENSEINISLPGQNVTYGGKVVEMPLIIKNNLEAEVRITDIEVNSGDLKVLKLPKTPIIVPPSSTVKGVISLETPPKFEKTKIFIILEYSSKYGRGKKVLEKDVTVLWQPWMLSEEEIIVAYGNISKWIFMNSVVDEYWERFYGSNSTINRRELRNDVVPLINGSKSDIEAAKAIFNYIVTHFTFEERGITTLNPQIIRSSATISPIEADILAVAYFRSINIPARLLAVYNGVDCTKYPFVEVYLSGRWYVIDFKHLFFGTREDYISSRWYPAVYQEIGIFGNELVALKPDGKEHSHEDLTSVYVSNTEKTLMVALYNKVDPETYKKIKNVLALLDSKNEKIFALFLFNSGDPREVEDLLSKVNAQKLSGTIKAFYEFYYDIKWEEDFRVYWEKLLMTYR</sequence>
<evidence type="ECO:0000259" key="1">
    <source>
        <dbReference type="Pfam" id="PF01841"/>
    </source>
</evidence>
<feature type="domain" description="Transglutaminase-like" evidence="1">
    <location>
        <begin position="291"/>
        <end position="383"/>
    </location>
</feature>
<dbReference type="InterPro" id="IPR038765">
    <property type="entry name" value="Papain-like_cys_pep_sf"/>
</dbReference>